<evidence type="ECO:0000313" key="3">
    <source>
        <dbReference type="Proteomes" id="UP000814243"/>
    </source>
</evidence>
<organism evidence="2 3">
    <name type="scientific">Spodoptera exigua</name>
    <name type="common">Beet armyworm</name>
    <name type="synonym">Noctua fulgens</name>
    <dbReference type="NCBI Taxonomy" id="7107"/>
    <lineage>
        <taxon>Eukaryota</taxon>
        <taxon>Metazoa</taxon>
        <taxon>Ecdysozoa</taxon>
        <taxon>Arthropoda</taxon>
        <taxon>Hexapoda</taxon>
        <taxon>Insecta</taxon>
        <taxon>Pterygota</taxon>
        <taxon>Neoptera</taxon>
        <taxon>Endopterygota</taxon>
        <taxon>Lepidoptera</taxon>
        <taxon>Glossata</taxon>
        <taxon>Ditrysia</taxon>
        <taxon>Noctuoidea</taxon>
        <taxon>Noctuidae</taxon>
        <taxon>Amphipyrinae</taxon>
        <taxon>Spodoptera</taxon>
    </lineage>
</organism>
<dbReference type="AlphaFoldDB" id="A0A922SDC6"/>
<evidence type="ECO:0000313" key="2">
    <source>
        <dbReference type="EMBL" id="KAH9633571.1"/>
    </source>
</evidence>
<reference evidence="2" key="1">
    <citation type="journal article" date="2021" name="G3 (Bethesda)">
        <title>Genome and transcriptome analysis of the beet armyworm Spodoptera exigua reveals targets for pest control. .</title>
        <authorList>
            <person name="Simon S."/>
            <person name="Breeschoten T."/>
            <person name="Jansen H.J."/>
            <person name="Dirks R.P."/>
            <person name="Schranz M.E."/>
            <person name="Ros V.I.D."/>
        </authorList>
    </citation>
    <scope>NUCLEOTIDE SEQUENCE</scope>
    <source>
        <strain evidence="2">TB_SE_WUR_2020</strain>
    </source>
</reference>
<feature type="region of interest" description="Disordered" evidence="1">
    <location>
        <begin position="211"/>
        <end position="237"/>
    </location>
</feature>
<protein>
    <submittedName>
        <fullName evidence="2">Uncharacterized protein</fullName>
    </submittedName>
</protein>
<sequence>MNGGRSDASTSTDDVKNRPLCLFYFTHPFGVLSPEPPTLCAAPPHVARAFLNMQPVSPATLWGPAHPAPASQPSEDDYNTASSVSRPSYELGNATVHRTPLSLVSVARARHCTLDFADSRDSIPSSLFSGDVWYNSSSSRSNDYPRRLVPYNKILPPLQLPSPKDSCNLSSSDDFWPKKCLNPEKFSLPPIEMPSVKVNVLRSKKCSVMSEETSSAESAGVRRSRSRRRVGVSKARARRTRPADLRRFLAALLRRALTGTWALGLGPPRQSAVLRYSKTAYLLKIN</sequence>
<accession>A0A922SDC6</accession>
<dbReference type="Proteomes" id="UP000814243">
    <property type="component" value="Unassembled WGS sequence"/>
</dbReference>
<dbReference type="EMBL" id="JACEFF010000652">
    <property type="protein sequence ID" value="KAH9633571.1"/>
    <property type="molecule type" value="Genomic_DNA"/>
</dbReference>
<comment type="caution">
    <text evidence="2">The sequence shown here is derived from an EMBL/GenBank/DDBJ whole genome shotgun (WGS) entry which is preliminary data.</text>
</comment>
<evidence type="ECO:0000256" key="1">
    <source>
        <dbReference type="SAM" id="MobiDB-lite"/>
    </source>
</evidence>
<feature type="region of interest" description="Disordered" evidence="1">
    <location>
        <begin position="62"/>
        <end position="86"/>
    </location>
</feature>
<name>A0A922SDC6_SPOEX</name>
<feature type="compositionally biased region" description="Basic residues" evidence="1">
    <location>
        <begin position="222"/>
        <end position="237"/>
    </location>
</feature>
<proteinExistence type="predicted"/>
<gene>
    <name evidence="2" type="ORF">HF086_017417</name>
</gene>